<name>A0A7Y4LAA2_9BURK</name>
<sequence length="299" mass="33196">MESLFLPSPDLMQASLRNSLAEFADVEWLSQINSTNVFLVQSAKDTTQESFRPALIGAHYQTSGKGRLGRKWAGESGGTLMFSCAYDVFLEDAKLPMLAPVAGIVACEELRKTVGDAFAPRLSMKWPNDIQYNDAKLSGLLVETVKPSLGRRGEQHRVVVVGMGMNLAHARELSQSLGRKVADWTSVLQDMHKDVQQMNQSMALLVARIARAWYEAFAVYEREGFAPFVSRHQVMDALYDKVVDVWQDDKFVMRGIAKGLDDKAHLILELSNGQLLPLLTGDITVRALESDDMGVCSEQ</sequence>
<keyword evidence="4" id="KW-1185">Reference proteome</keyword>
<feature type="domain" description="BPL/LPL catalytic" evidence="2">
    <location>
        <begin position="31"/>
        <end position="162"/>
    </location>
</feature>
<protein>
    <submittedName>
        <fullName evidence="3">Biotin--[acetyl-CoA-carboxylase] ligase</fullName>
        <ecNumber evidence="3">6.3.4.15</ecNumber>
    </submittedName>
</protein>
<dbReference type="GO" id="GO:0004077">
    <property type="term" value="F:biotin--[biotin carboxyl-carrier protein] ligase activity"/>
    <property type="evidence" value="ECO:0007669"/>
    <property type="project" value="UniProtKB-EC"/>
</dbReference>
<organism evidence="3 4">
    <name type="scientific">Pelistega europaea</name>
    <dbReference type="NCBI Taxonomy" id="106147"/>
    <lineage>
        <taxon>Bacteria</taxon>
        <taxon>Pseudomonadati</taxon>
        <taxon>Pseudomonadota</taxon>
        <taxon>Betaproteobacteria</taxon>
        <taxon>Burkholderiales</taxon>
        <taxon>Alcaligenaceae</taxon>
        <taxon>Pelistega</taxon>
    </lineage>
</organism>
<dbReference type="GO" id="GO:0005737">
    <property type="term" value="C:cytoplasm"/>
    <property type="evidence" value="ECO:0007669"/>
    <property type="project" value="TreeGrafter"/>
</dbReference>
<comment type="caution">
    <text evidence="3">The sequence shown here is derived from an EMBL/GenBank/DDBJ whole genome shotgun (WGS) entry which is preliminary data.</text>
</comment>
<dbReference type="NCBIfam" id="TIGR00121">
    <property type="entry name" value="birA_ligase"/>
    <property type="match status" value="1"/>
</dbReference>
<dbReference type="SUPFAM" id="SSF55681">
    <property type="entry name" value="Class II aaRS and biotin synthetases"/>
    <property type="match status" value="1"/>
</dbReference>
<dbReference type="PANTHER" id="PTHR12835">
    <property type="entry name" value="BIOTIN PROTEIN LIGASE"/>
    <property type="match status" value="1"/>
</dbReference>
<keyword evidence="1 3" id="KW-0436">Ligase</keyword>
<dbReference type="Proteomes" id="UP000541421">
    <property type="component" value="Unassembled WGS sequence"/>
</dbReference>
<dbReference type="Gene3D" id="3.30.930.10">
    <property type="entry name" value="Bira Bifunctional Protein, Domain 2"/>
    <property type="match status" value="1"/>
</dbReference>
<dbReference type="Pfam" id="PF03099">
    <property type="entry name" value="BPL_LplA_LipB"/>
    <property type="match status" value="1"/>
</dbReference>
<dbReference type="InterPro" id="IPR004408">
    <property type="entry name" value="Biotin_CoA_COase_ligase"/>
</dbReference>
<evidence type="ECO:0000313" key="3">
    <source>
        <dbReference type="EMBL" id="NOL48671.1"/>
    </source>
</evidence>
<dbReference type="RefSeq" id="WP_171587656.1">
    <property type="nucleotide sequence ID" value="NZ_JABGBO010000001.1"/>
</dbReference>
<dbReference type="InterPro" id="IPR004143">
    <property type="entry name" value="BPL_LPL_catalytic"/>
</dbReference>
<gene>
    <name evidence="3" type="ORF">HKX40_00760</name>
</gene>
<dbReference type="InterPro" id="IPR045864">
    <property type="entry name" value="aa-tRNA-synth_II/BPL/LPL"/>
</dbReference>
<dbReference type="CDD" id="cd16442">
    <property type="entry name" value="BPL"/>
    <property type="match status" value="1"/>
</dbReference>
<evidence type="ECO:0000256" key="1">
    <source>
        <dbReference type="ARBA" id="ARBA00022598"/>
    </source>
</evidence>
<evidence type="ECO:0000313" key="4">
    <source>
        <dbReference type="Proteomes" id="UP000541421"/>
    </source>
</evidence>
<evidence type="ECO:0000259" key="2">
    <source>
        <dbReference type="Pfam" id="PF03099"/>
    </source>
</evidence>
<dbReference type="AlphaFoldDB" id="A0A7Y4LAA2"/>
<reference evidence="3 4" key="1">
    <citation type="submission" date="2020-05" db="EMBL/GenBank/DDBJ databases">
        <authorList>
            <person name="Niu N."/>
        </authorList>
    </citation>
    <scope>NUCLEOTIDE SEQUENCE [LARGE SCALE GENOMIC DNA]</scope>
    <source>
        <strain evidence="3 4">LMG10982</strain>
    </source>
</reference>
<dbReference type="PANTHER" id="PTHR12835:SF5">
    <property type="entry name" value="BIOTIN--PROTEIN LIGASE"/>
    <property type="match status" value="1"/>
</dbReference>
<dbReference type="Gene3D" id="2.30.30.100">
    <property type="match status" value="1"/>
</dbReference>
<dbReference type="EMBL" id="JABGBO010000001">
    <property type="protein sequence ID" value="NOL48671.1"/>
    <property type="molecule type" value="Genomic_DNA"/>
</dbReference>
<proteinExistence type="predicted"/>
<accession>A0A7Y4LAA2</accession>
<dbReference type="EC" id="6.3.4.15" evidence="3"/>